<name>A0A482TDG0_9EURY</name>
<evidence type="ECO:0000313" key="1">
    <source>
        <dbReference type="EMBL" id="RYJ14887.1"/>
    </source>
</evidence>
<proteinExistence type="predicted"/>
<evidence type="ECO:0008006" key="3">
    <source>
        <dbReference type="Google" id="ProtNLM"/>
    </source>
</evidence>
<comment type="caution">
    <text evidence="1">The sequence shown here is derived from an EMBL/GenBank/DDBJ whole genome shotgun (WGS) entry which is preliminary data.</text>
</comment>
<dbReference type="EMBL" id="RZHH01000002">
    <property type="protein sequence ID" value="RYJ14887.1"/>
    <property type="molecule type" value="Genomic_DNA"/>
</dbReference>
<protein>
    <recommendedName>
        <fullName evidence="3">STAS/SEC14 domain-containing protein</fullName>
    </recommendedName>
</protein>
<dbReference type="AlphaFoldDB" id="A0A482TDG0"/>
<dbReference type="RefSeq" id="WP_129785250.1">
    <property type="nucleotide sequence ID" value="NZ_RZHH01000002.1"/>
</dbReference>
<evidence type="ECO:0000313" key="2">
    <source>
        <dbReference type="Proteomes" id="UP000294028"/>
    </source>
</evidence>
<organism evidence="1 2">
    <name type="scientific">Halogeometricum borinquense</name>
    <dbReference type="NCBI Taxonomy" id="60847"/>
    <lineage>
        <taxon>Archaea</taxon>
        <taxon>Methanobacteriati</taxon>
        <taxon>Methanobacteriota</taxon>
        <taxon>Stenosarchaea group</taxon>
        <taxon>Halobacteria</taxon>
        <taxon>Halobacteriales</taxon>
        <taxon>Haloferacaceae</taxon>
        <taxon>Halogeometricum</taxon>
    </lineage>
</organism>
<reference evidence="1 2" key="1">
    <citation type="submission" date="2018-12" db="EMBL/GenBank/DDBJ databases">
        <title>Genome analysis provides insights into bioremediation potentialities of Halogeometricum borinquense strain N11.</title>
        <authorList>
            <person name="Najjari A."/>
            <person name="Youssef N."/>
            <person name="Fhoula I."/>
            <person name="Ben Dhia O."/>
            <person name="Mahjoubi M."/>
            <person name="Ouzari H.I."/>
            <person name="Cherif A."/>
        </authorList>
    </citation>
    <scope>NUCLEOTIDE SEQUENCE [LARGE SCALE GENOMIC DNA]</scope>
    <source>
        <strain evidence="1 2">N11</strain>
    </source>
</reference>
<sequence>MSADVYRYDIVDGVAVFDLTEFEISGDTLLEEFFGTVQNVFVRPDVTASVFVLGDEGGISKRFFQRFDFLVSRIEGYEIGRVALVGPSAKQVALRGRFRGSDVFVETPETPQEAMDWARA</sequence>
<gene>
    <name evidence="1" type="ORF">ELS19_13595</name>
</gene>
<accession>A0A482TDG0</accession>
<dbReference type="Proteomes" id="UP000294028">
    <property type="component" value="Unassembled WGS sequence"/>
</dbReference>